<evidence type="ECO:0000313" key="3">
    <source>
        <dbReference type="EMBL" id="KAL1862853.1"/>
    </source>
</evidence>
<evidence type="ECO:0000256" key="1">
    <source>
        <dbReference type="SAM" id="Coils"/>
    </source>
</evidence>
<sequence>MDPSKVKMGKLAQKFKLSQANGSKKDEQAAAPRSSGQGRLPSSASPGFVPASANSFKIFRDIDSPDIPTPEQLRISDLEQRLKVAIRRIKELEDNSTAQEEELMVARTQSKIDVDHEVIRLQQEIQTLEQHEDRLISELVSSDTQLKGLKTTEKDLKKRLKHFRTIYSLKHVYDDHLKKMSVAKQRTAKDLHKKFEEAEVKYMEEAFALYDYLEANGLQDTLPDYAKDWLGNSKGKKS</sequence>
<comment type="caution">
    <text evidence="3">The sequence shown here is derived from an EMBL/GenBank/DDBJ whole genome shotgun (WGS) entry which is preliminary data.</text>
</comment>
<reference evidence="3 4" key="1">
    <citation type="journal article" date="2024" name="IMA Fungus">
        <title>IMA Genome - F19 : A genome assembly and annotation guide to empower mycologists, including annotated draft genome sequences of Ceratocystis pirilliformis, Diaporthe australafricana, Fusarium ophioides, Paecilomyces lecythidis, and Sporothrix stenoceras.</title>
        <authorList>
            <person name="Aylward J."/>
            <person name="Wilson A.M."/>
            <person name="Visagie C.M."/>
            <person name="Spraker J."/>
            <person name="Barnes I."/>
            <person name="Buitendag C."/>
            <person name="Ceriani C."/>
            <person name="Del Mar Angel L."/>
            <person name="du Plessis D."/>
            <person name="Fuchs T."/>
            <person name="Gasser K."/>
            <person name="Kramer D."/>
            <person name="Li W."/>
            <person name="Munsamy K."/>
            <person name="Piso A."/>
            <person name="Price J.L."/>
            <person name="Sonnekus B."/>
            <person name="Thomas C."/>
            <person name="van der Nest A."/>
            <person name="van Dijk A."/>
            <person name="van Heerden A."/>
            <person name="van Vuuren N."/>
            <person name="Yilmaz N."/>
            <person name="Duong T.A."/>
            <person name="van der Merwe N.A."/>
            <person name="Wingfield M.J."/>
            <person name="Wingfield B.D."/>
        </authorList>
    </citation>
    <scope>NUCLEOTIDE SEQUENCE [LARGE SCALE GENOMIC DNA]</scope>
    <source>
        <strain evidence="3 4">CMW 18300</strain>
    </source>
</reference>
<dbReference type="EMBL" id="JAWRVE010000077">
    <property type="protein sequence ID" value="KAL1862853.1"/>
    <property type="molecule type" value="Genomic_DNA"/>
</dbReference>
<evidence type="ECO:0000256" key="2">
    <source>
        <dbReference type="SAM" id="MobiDB-lite"/>
    </source>
</evidence>
<keyword evidence="1" id="KW-0175">Coiled coil</keyword>
<evidence type="ECO:0000313" key="4">
    <source>
        <dbReference type="Proteomes" id="UP001583177"/>
    </source>
</evidence>
<proteinExistence type="predicted"/>
<gene>
    <name evidence="3" type="ORF">Daus18300_008350</name>
</gene>
<feature type="coiled-coil region" evidence="1">
    <location>
        <begin position="75"/>
        <end position="138"/>
    </location>
</feature>
<name>A0ABR3WJ70_9PEZI</name>
<protein>
    <submittedName>
        <fullName evidence="3">Uncharacterized protein</fullName>
    </submittedName>
</protein>
<organism evidence="3 4">
    <name type="scientific">Diaporthe australafricana</name>
    <dbReference type="NCBI Taxonomy" id="127596"/>
    <lineage>
        <taxon>Eukaryota</taxon>
        <taxon>Fungi</taxon>
        <taxon>Dikarya</taxon>
        <taxon>Ascomycota</taxon>
        <taxon>Pezizomycotina</taxon>
        <taxon>Sordariomycetes</taxon>
        <taxon>Sordariomycetidae</taxon>
        <taxon>Diaporthales</taxon>
        <taxon>Diaporthaceae</taxon>
        <taxon>Diaporthe</taxon>
    </lineage>
</organism>
<feature type="compositionally biased region" description="Polar residues" evidence="2">
    <location>
        <begin position="34"/>
        <end position="45"/>
    </location>
</feature>
<accession>A0ABR3WJ70</accession>
<feature type="region of interest" description="Disordered" evidence="2">
    <location>
        <begin position="1"/>
        <end position="48"/>
    </location>
</feature>
<keyword evidence="4" id="KW-1185">Reference proteome</keyword>
<dbReference type="Proteomes" id="UP001583177">
    <property type="component" value="Unassembled WGS sequence"/>
</dbReference>